<feature type="coiled-coil region" evidence="1">
    <location>
        <begin position="57"/>
        <end position="87"/>
    </location>
</feature>
<keyword evidence="1" id="KW-0175">Coiled coil</keyword>
<dbReference type="Proteomes" id="UP000828390">
    <property type="component" value="Unassembled WGS sequence"/>
</dbReference>
<gene>
    <name evidence="2" type="ORF">DPMN_088822</name>
</gene>
<dbReference type="EMBL" id="JAIWYP010000003">
    <property type="protein sequence ID" value="KAH3846520.1"/>
    <property type="molecule type" value="Genomic_DNA"/>
</dbReference>
<name>A0A9D4KV89_DREPO</name>
<evidence type="ECO:0000313" key="3">
    <source>
        <dbReference type="Proteomes" id="UP000828390"/>
    </source>
</evidence>
<evidence type="ECO:0000256" key="1">
    <source>
        <dbReference type="SAM" id="Coils"/>
    </source>
</evidence>
<sequence>MLTIIQRRLRAKKSVRKQDSRIVLLFSSWHSLLLSYTRLPVSHMRQKLRYVIAGQEVLQLLREREDLKNMEAEAINDQQKASELKKRQKEK</sequence>
<comment type="caution">
    <text evidence="2">The sequence shown here is derived from an EMBL/GenBank/DDBJ whole genome shotgun (WGS) entry which is preliminary data.</text>
</comment>
<reference evidence="2" key="1">
    <citation type="journal article" date="2019" name="bioRxiv">
        <title>The Genome of the Zebra Mussel, Dreissena polymorpha: A Resource for Invasive Species Research.</title>
        <authorList>
            <person name="McCartney M.A."/>
            <person name="Auch B."/>
            <person name="Kono T."/>
            <person name="Mallez S."/>
            <person name="Zhang Y."/>
            <person name="Obille A."/>
            <person name="Becker A."/>
            <person name="Abrahante J.E."/>
            <person name="Garbe J."/>
            <person name="Badalamenti J.P."/>
            <person name="Herman A."/>
            <person name="Mangelson H."/>
            <person name="Liachko I."/>
            <person name="Sullivan S."/>
            <person name="Sone E.D."/>
            <person name="Koren S."/>
            <person name="Silverstein K.A.T."/>
            <person name="Beckman K.B."/>
            <person name="Gohl D.M."/>
        </authorList>
    </citation>
    <scope>NUCLEOTIDE SEQUENCE</scope>
    <source>
        <strain evidence="2">Duluth1</strain>
        <tissue evidence="2">Whole animal</tissue>
    </source>
</reference>
<protein>
    <submittedName>
        <fullName evidence="2">Uncharacterized protein</fullName>
    </submittedName>
</protein>
<accession>A0A9D4KV89</accession>
<organism evidence="2 3">
    <name type="scientific">Dreissena polymorpha</name>
    <name type="common">Zebra mussel</name>
    <name type="synonym">Mytilus polymorpha</name>
    <dbReference type="NCBI Taxonomy" id="45954"/>
    <lineage>
        <taxon>Eukaryota</taxon>
        <taxon>Metazoa</taxon>
        <taxon>Spiralia</taxon>
        <taxon>Lophotrochozoa</taxon>
        <taxon>Mollusca</taxon>
        <taxon>Bivalvia</taxon>
        <taxon>Autobranchia</taxon>
        <taxon>Heteroconchia</taxon>
        <taxon>Euheterodonta</taxon>
        <taxon>Imparidentia</taxon>
        <taxon>Neoheterodontei</taxon>
        <taxon>Myida</taxon>
        <taxon>Dreissenoidea</taxon>
        <taxon>Dreissenidae</taxon>
        <taxon>Dreissena</taxon>
    </lineage>
</organism>
<reference evidence="2" key="2">
    <citation type="submission" date="2020-11" db="EMBL/GenBank/DDBJ databases">
        <authorList>
            <person name="McCartney M.A."/>
            <person name="Auch B."/>
            <person name="Kono T."/>
            <person name="Mallez S."/>
            <person name="Becker A."/>
            <person name="Gohl D.M."/>
            <person name="Silverstein K.A.T."/>
            <person name="Koren S."/>
            <person name="Bechman K.B."/>
            <person name="Herman A."/>
            <person name="Abrahante J.E."/>
            <person name="Garbe J."/>
        </authorList>
    </citation>
    <scope>NUCLEOTIDE SEQUENCE</scope>
    <source>
        <strain evidence="2">Duluth1</strain>
        <tissue evidence="2">Whole animal</tissue>
    </source>
</reference>
<evidence type="ECO:0000313" key="2">
    <source>
        <dbReference type="EMBL" id="KAH3846520.1"/>
    </source>
</evidence>
<keyword evidence="3" id="KW-1185">Reference proteome</keyword>
<proteinExistence type="predicted"/>
<dbReference type="AlphaFoldDB" id="A0A9D4KV89"/>